<protein>
    <submittedName>
        <fullName evidence="1">Enoyl-[acyl-carrier-protein] reductase [NADPH, B-specific] 2, mitochondrial</fullName>
    </submittedName>
</protein>
<dbReference type="PANTHER" id="PTHR24423:SF635">
    <property type="entry name" value="ETHYLENE RECEPTOR"/>
    <property type="match status" value="1"/>
</dbReference>
<sequence>MLSDCFTFCGGRHKYQLFEEPGEGIGLHVKGMDYKPTPLHLVHAILVSKFLTAVVSVFTACTLPSDIPLLLKVKNCAIWMTNENNTEMNLTHELTERNFSSIYNMPIPINDSDVKEIKGSDAVKILC</sequence>
<evidence type="ECO:0000313" key="1">
    <source>
        <dbReference type="EMBL" id="MCD7453635.1"/>
    </source>
</evidence>
<gene>
    <name evidence="1" type="primary">ETR2_3</name>
    <name evidence="1" type="ORF">HAX54_021731</name>
</gene>
<name>A0ABS8S5Y3_DATST</name>
<organism evidence="1 2">
    <name type="scientific">Datura stramonium</name>
    <name type="common">Jimsonweed</name>
    <name type="synonym">Common thornapple</name>
    <dbReference type="NCBI Taxonomy" id="4076"/>
    <lineage>
        <taxon>Eukaryota</taxon>
        <taxon>Viridiplantae</taxon>
        <taxon>Streptophyta</taxon>
        <taxon>Embryophyta</taxon>
        <taxon>Tracheophyta</taxon>
        <taxon>Spermatophyta</taxon>
        <taxon>Magnoliopsida</taxon>
        <taxon>eudicotyledons</taxon>
        <taxon>Gunneridae</taxon>
        <taxon>Pentapetalae</taxon>
        <taxon>asterids</taxon>
        <taxon>lamiids</taxon>
        <taxon>Solanales</taxon>
        <taxon>Solanaceae</taxon>
        <taxon>Solanoideae</taxon>
        <taxon>Datureae</taxon>
        <taxon>Datura</taxon>
    </lineage>
</organism>
<proteinExistence type="predicted"/>
<dbReference type="PANTHER" id="PTHR24423">
    <property type="entry name" value="TWO-COMPONENT SENSOR HISTIDINE KINASE"/>
    <property type="match status" value="1"/>
</dbReference>
<reference evidence="1 2" key="1">
    <citation type="journal article" date="2021" name="BMC Genomics">
        <title>Datura genome reveals duplications of psychoactive alkaloid biosynthetic genes and high mutation rate following tissue culture.</title>
        <authorList>
            <person name="Rajewski A."/>
            <person name="Carter-House D."/>
            <person name="Stajich J."/>
            <person name="Litt A."/>
        </authorList>
    </citation>
    <scope>NUCLEOTIDE SEQUENCE [LARGE SCALE GENOMIC DNA]</scope>
    <source>
        <strain evidence="1">AR-01</strain>
    </source>
</reference>
<comment type="caution">
    <text evidence="1">The sequence shown here is derived from an EMBL/GenBank/DDBJ whole genome shotgun (WGS) entry which is preliminary data.</text>
</comment>
<accession>A0ABS8S5Y3</accession>
<dbReference type="Proteomes" id="UP000823775">
    <property type="component" value="Unassembled WGS sequence"/>
</dbReference>
<evidence type="ECO:0000313" key="2">
    <source>
        <dbReference type="Proteomes" id="UP000823775"/>
    </source>
</evidence>
<dbReference type="EMBL" id="JACEIK010000261">
    <property type="protein sequence ID" value="MCD7453635.1"/>
    <property type="molecule type" value="Genomic_DNA"/>
</dbReference>
<keyword evidence="2" id="KW-1185">Reference proteome</keyword>